<gene>
    <name evidence="1" type="ORF">ALQ95_03328</name>
</gene>
<evidence type="ECO:0000313" key="1">
    <source>
        <dbReference type="EMBL" id="RML43284.1"/>
    </source>
</evidence>
<dbReference type="Proteomes" id="UP000280292">
    <property type="component" value="Unassembled WGS sequence"/>
</dbReference>
<dbReference type="InterPro" id="IPR002347">
    <property type="entry name" value="SDR_fam"/>
</dbReference>
<dbReference type="Gene3D" id="3.40.50.720">
    <property type="entry name" value="NAD(P)-binding Rossmann-like Domain"/>
    <property type="match status" value="1"/>
</dbReference>
<dbReference type="PANTHER" id="PTHR43431:SF7">
    <property type="entry name" value="OXIDOREDUCTASE, SHORT CHAIN DEHYDROGENASE_REDUCTASE FAMILY (AFU_ORTHOLOGUE AFUA_5G14000)"/>
    <property type="match status" value="1"/>
</dbReference>
<dbReference type="RefSeq" id="WP_183135108.1">
    <property type="nucleotide sequence ID" value="NZ_RBNR01000184.1"/>
</dbReference>
<dbReference type="SUPFAM" id="SSF51735">
    <property type="entry name" value="NAD(P)-binding Rossmann-fold domains"/>
    <property type="match status" value="1"/>
</dbReference>
<reference evidence="1 2" key="1">
    <citation type="submission" date="2018-08" db="EMBL/GenBank/DDBJ databases">
        <title>Recombination of ecologically and evolutionarily significant loci maintains genetic cohesion in the Pseudomonas syringae species complex.</title>
        <authorList>
            <person name="Dillon M."/>
            <person name="Thakur S."/>
            <person name="Almeida R.N.D."/>
            <person name="Weir B.S."/>
            <person name="Guttman D.S."/>
        </authorList>
    </citation>
    <scope>NUCLEOTIDE SEQUENCE [LARGE SCALE GENOMIC DNA]</scope>
    <source>
        <strain evidence="1 2">ICMP 3883</strain>
    </source>
</reference>
<sequence length="238" mass="25066">MSRTIVLFGAGSGLGAAVARKYGLDGYNVVLVGRHISSLQSLVTNLKAQGVGATTFIADLSMPEQAAAIAKTIINTVSSIDIVYYGPNQADGFFPATALNLEKAQHFTNLYFLSLVAVINEVLPQMRASKSGSILVSQGSTAVHPVAYLCGPGPAMAAARNYLSVLHGELKPEDVSLTMITIGALIKDSSTYLSMQSASPGLEITPGQQIPVVDPAELARSLWRASEEGVLEVFYPLP</sequence>
<dbReference type="Pfam" id="PF00106">
    <property type="entry name" value="adh_short"/>
    <property type="match status" value="1"/>
</dbReference>
<organism evidence="1 2">
    <name type="scientific">Pseudomonas syringae pv. ribicola</name>
    <dbReference type="NCBI Taxonomy" id="55398"/>
    <lineage>
        <taxon>Bacteria</taxon>
        <taxon>Pseudomonadati</taxon>
        <taxon>Pseudomonadota</taxon>
        <taxon>Gammaproteobacteria</taxon>
        <taxon>Pseudomonadales</taxon>
        <taxon>Pseudomonadaceae</taxon>
        <taxon>Pseudomonas</taxon>
    </lineage>
</organism>
<dbReference type="EMBL" id="RBNR01000184">
    <property type="protein sequence ID" value="RML43284.1"/>
    <property type="molecule type" value="Genomic_DNA"/>
</dbReference>
<dbReference type="AlphaFoldDB" id="A0A3M2VVL6"/>
<dbReference type="PANTHER" id="PTHR43431">
    <property type="entry name" value="OXIDOREDUCTASE, SHORT CHAIN DEHYDROGENASE/REDUCTASE FAMILY (AFU_ORTHOLOGUE AFUA_5G14000)"/>
    <property type="match status" value="1"/>
</dbReference>
<name>A0A3M2VVL6_PSESI</name>
<protein>
    <submittedName>
        <fullName evidence="1">Putative short chain alcohol dehydrogenase</fullName>
    </submittedName>
</protein>
<proteinExistence type="predicted"/>
<accession>A0A3M2VVL6</accession>
<comment type="caution">
    <text evidence="1">The sequence shown here is derived from an EMBL/GenBank/DDBJ whole genome shotgun (WGS) entry which is preliminary data.</text>
</comment>
<evidence type="ECO:0000313" key="2">
    <source>
        <dbReference type="Proteomes" id="UP000280292"/>
    </source>
</evidence>
<dbReference type="InterPro" id="IPR036291">
    <property type="entry name" value="NAD(P)-bd_dom_sf"/>
</dbReference>